<comment type="caution">
    <text evidence="5">The sequence shown here is derived from an EMBL/GenBank/DDBJ whole genome shotgun (WGS) entry which is preliminary data.</text>
</comment>
<gene>
    <name evidence="5" type="ORF">J4N46_07295</name>
</gene>
<dbReference type="PANTHER" id="PTHR21294:SF8">
    <property type="entry name" value="ELECTRON TRANSFER FLAVOPROTEIN SUBUNIT BETA"/>
    <property type="match status" value="1"/>
</dbReference>
<keyword evidence="2" id="KW-0813">Transport</keyword>
<reference evidence="5 6" key="1">
    <citation type="submission" date="2021-03" db="EMBL/GenBank/DDBJ databases">
        <title>Isolation and description of Capnocytophaga bilenii sp. nov., a novel Capnocytophaga species, isolated from a gingivitis subject.</title>
        <authorList>
            <person name="Antezack A."/>
            <person name="Monnet-Corti V."/>
            <person name="La Scola B."/>
        </authorList>
    </citation>
    <scope>NUCLEOTIDE SEQUENCE [LARGE SCALE GENOMIC DNA]</scope>
    <source>
        <strain evidence="5 6">Marseille-Q4570</strain>
    </source>
</reference>
<dbReference type="RefSeq" id="WP_208058765.1">
    <property type="nucleotide sequence ID" value="NZ_JAGDYP010000005.1"/>
</dbReference>
<organism evidence="5 6">
    <name type="scientific">Capnocytophaga bilenii</name>
    <dbReference type="NCBI Taxonomy" id="2819369"/>
    <lineage>
        <taxon>Bacteria</taxon>
        <taxon>Pseudomonadati</taxon>
        <taxon>Bacteroidota</taxon>
        <taxon>Flavobacteriia</taxon>
        <taxon>Flavobacteriales</taxon>
        <taxon>Flavobacteriaceae</taxon>
        <taxon>Capnocytophaga</taxon>
    </lineage>
</organism>
<evidence type="ECO:0000313" key="6">
    <source>
        <dbReference type="Proteomes" id="UP000681610"/>
    </source>
</evidence>
<proteinExistence type="inferred from homology"/>
<dbReference type="Pfam" id="PF01012">
    <property type="entry name" value="ETF"/>
    <property type="match status" value="1"/>
</dbReference>
<dbReference type="InterPro" id="IPR012255">
    <property type="entry name" value="ETF_b"/>
</dbReference>
<dbReference type="PANTHER" id="PTHR21294">
    <property type="entry name" value="ELECTRON TRANSFER FLAVOPROTEIN BETA-SUBUNIT"/>
    <property type="match status" value="1"/>
</dbReference>
<protein>
    <submittedName>
        <fullName evidence="5">Electron transfer flavoprotein subunit beta/FixA family protein</fullName>
    </submittedName>
</protein>
<dbReference type="InterPro" id="IPR014730">
    <property type="entry name" value="ETF_a/b_N"/>
</dbReference>
<dbReference type="SUPFAM" id="SSF52402">
    <property type="entry name" value="Adenine nucleotide alpha hydrolases-like"/>
    <property type="match status" value="1"/>
</dbReference>
<dbReference type="EMBL" id="JAGDYP010000005">
    <property type="protein sequence ID" value="MBO1884226.1"/>
    <property type="molecule type" value="Genomic_DNA"/>
</dbReference>
<evidence type="ECO:0000256" key="2">
    <source>
        <dbReference type="ARBA" id="ARBA00022448"/>
    </source>
</evidence>
<dbReference type="PIRSF" id="PIRSF000090">
    <property type="entry name" value="Beta-ETF"/>
    <property type="match status" value="1"/>
</dbReference>
<accession>A0ABS3PY21</accession>
<evidence type="ECO:0000313" key="5">
    <source>
        <dbReference type="EMBL" id="MBO1884226.1"/>
    </source>
</evidence>
<dbReference type="Proteomes" id="UP000681610">
    <property type="component" value="Unassembled WGS sequence"/>
</dbReference>
<dbReference type="SMART" id="SM00893">
    <property type="entry name" value="ETF"/>
    <property type="match status" value="1"/>
</dbReference>
<keyword evidence="6" id="KW-1185">Reference proteome</keyword>
<evidence type="ECO:0000256" key="3">
    <source>
        <dbReference type="ARBA" id="ARBA00022982"/>
    </source>
</evidence>
<comment type="similarity">
    <text evidence="1">Belongs to the ETF beta-subunit/FixA family.</text>
</comment>
<name>A0ABS3PY21_9FLAO</name>
<dbReference type="Gene3D" id="3.40.50.620">
    <property type="entry name" value="HUPs"/>
    <property type="match status" value="1"/>
</dbReference>
<sequence>MKILVCISSVPDTTSKINFTSDLRKFDPSGVQFVINPNDEFCLTKAILLKEKLGGSVTIANVGTAETEPVLRKASAVGADDIIRVDASPTDALMVATQLAKIAKEGNYDLVLAGKESIDYNGGKVGGYIAALLNYPFINQCVGLEIEGNTATAEREIDGGKEKIKAALPLVVGGQKGITLERDLRIPNMRNLMAARTKVINVLPAESAPERVTTEGFEKLPAKQAIKMIDANDIDTLAEVILSNR</sequence>
<evidence type="ECO:0000259" key="4">
    <source>
        <dbReference type="SMART" id="SM00893"/>
    </source>
</evidence>
<dbReference type="InterPro" id="IPR014729">
    <property type="entry name" value="Rossmann-like_a/b/a_fold"/>
</dbReference>
<keyword evidence="3" id="KW-0249">Electron transport</keyword>
<feature type="domain" description="Electron transfer flavoprotein alpha/beta-subunit N-terminal" evidence="4">
    <location>
        <begin position="23"/>
        <end position="212"/>
    </location>
</feature>
<evidence type="ECO:0000256" key="1">
    <source>
        <dbReference type="ARBA" id="ARBA00007557"/>
    </source>
</evidence>